<dbReference type="eggNOG" id="COG0763">
    <property type="taxonomic scope" value="Bacteria"/>
</dbReference>
<gene>
    <name evidence="11" type="primary">lpxB</name>
    <name evidence="11" type="ORF">ADICEAN_01465</name>
</gene>
<keyword evidence="12" id="KW-1185">Reference proteome</keyword>
<dbReference type="GO" id="GO:0008915">
    <property type="term" value="F:lipid-A-disaccharide synthase activity"/>
    <property type="evidence" value="ECO:0007669"/>
    <property type="project" value="UniProtKB-UniRule"/>
</dbReference>
<dbReference type="OrthoDB" id="9801642at2"/>
<dbReference type="GO" id="GO:0009245">
    <property type="term" value="P:lipid A biosynthetic process"/>
    <property type="evidence" value="ECO:0007669"/>
    <property type="project" value="UniProtKB-UniRule"/>
</dbReference>
<dbReference type="RefSeq" id="WP_009194865.1">
    <property type="nucleotide sequence ID" value="NZ_AODQ01000027.1"/>
</dbReference>
<keyword evidence="4" id="KW-0444">Lipid biosynthesis</keyword>
<keyword evidence="8" id="KW-0443">Lipid metabolism</keyword>
<dbReference type="PATRIC" id="fig|1279009.4.peg.1484"/>
<name>M7N7Y7_9BACT</name>
<sequence>MKYFLIAGERSGDLHGGNLVRALRQEDADANCRGFGGEYMAQAGMQLLVHYEKGAFMGFLEVAANLPIILGLFRRAKQEILKFRPDVIILIDYAGFNLRMAKWAKEKGFKVYYYISPKIWAWNQKRALKIKKYVDRMFVIMPFEQEFYQRWGMTVDFVGNPLLDAIRDFTPKPEFRSQNSLSRKPIIALLPGSRKQEVASLLEVMLPVSRHFPDYTFVIAGLTTLPAILYAPAEGYPNVQIAYDQTYELLSEASAAVVASGTATLETALFEVPQVVVYKTGWTTYQIAKRLITVQYISLANLVAGEGLVPELIQHELTQERLQAELQKIVPGGPDRNRQLQGYQKLKSEMGEEAASQRTARLMVGYLQKGG</sequence>
<dbReference type="NCBIfam" id="TIGR00215">
    <property type="entry name" value="lpxB"/>
    <property type="match status" value="1"/>
</dbReference>
<evidence type="ECO:0000256" key="9">
    <source>
        <dbReference type="ARBA" id="ARBA00048975"/>
    </source>
</evidence>
<evidence type="ECO:0000256" key="7">
    <source>
        <dbReference type="ARBA" id="ARBA00022679"/>
    </source>
</evidence>
<comment type="function">
    <text evidence="1">Condensation of UDP-2,3-diacylglucosamine and 2,3-diacylglucosamine-1-phosphate to form lipid A disaccharide, a precursor of lipid A, a phosphorylated glycolipid that anchors the lipopolysaccharide to the outer membrane of the cell.</text>
</comment>
<evidence type="ECO:0000256" key="8">
    <source>
        <dbReference type="ARBA" id="ARBA00023098"/>
    </source>
</evidence>
<protein>
    <recommendedName>
        <fullName evidence="3 10">Lipid-A-disaccharide synthase</fullName>
        <ecNumber evidence="2 10">2.4.1.182</ecNumber>
    </recommendedName>
</protein>
<dbReference type="PANTHER" id="PTHR30372">
    <property type="entry name" value="LIPID-A-DISACCHARIDE SYNTHASE"/>
    <property type="match status" value="1"/>
</dbReference>
<evidence type="ECO:0000256" key="10">
    <source>
        <dbReference type="NCBIfam" id="TIGR00215"/>
    </source>
</evidence>
<keyword evidence="7 11" id="KW-0808">Transferase</keyword>
<dbReference type="GO" id="GO:0005543">
    <property type="term" value="F:phospholipid binding"/>
    <property type="evidence" value="ECO:0007669"/>
    <property type="project" value="TreeGrafter"/>
</dbReference>
<evidence type="ECO:0000313" key="12">
    <source>
        <dbReference type="Proteomes" id="UP000011910"/>
    </source>
</evidence>
<keyword evidence="5" id="KW-0441">Lipid A biosynthesis</keyword>
<dbReference type="PANTHER" id="PTHR30372:SF4">
    <property type="entry name" value="LIPID-A-DISACCHARIDE SYNTHASE, MITOCHONDRIAL-RELATED"/>
    <property type="match status" value="1"/>
</dbReference>
<keyword evidence="6 11" id="KW-0328">Glycosyltransferase</keyword>
<dbReference type="SUPFAM" id="SSF53756">
    <property type="entry name" value="UDP-Glycosyltransferase/glycogen phosphorylase"/>
    <property type="match status" value="1"/>
</dbReference>
<evidence type="ECO:0000256" key="5">
    <source>
        <dbReference type="ARBA" id="ARBA00022556"/>
    </source>
</evidence>
<evidence type="ECO:0000256" key="3">
    <source>
        <dbReference type="ARBA" id="ARBA00020902"/>
    </source>
</evidence>
<dbReference type="Pfam" id="PF02684">
    <property type="entry name" value="LpxB"/>
    <property type="match status" value="1"/>
</dbReference>
<dbReference type="Proteomes" id="UP000011910">
    <property type="component" value="Unassembled WGS sequence"/>
</dbReference>
<dbReference type="EMBL" id="AODQ01000027">
    <property type="protein sequence ID" value="EMR03362.1"/>
    <property type="molecule type" value="Genomic_DNA"/>
</dbReference>
<reference evidence="11 12" key="1">
    <citation type="journal article" date="2013" name="Genome Announc.">
        <title>Draft Genome Sequence of Cesiribacter andamanensis Strain AMV16T, Isolated from a Soil Sample from a Mud Volcano in the Andaman Islands, India.</title>
        <authorList>
            <person name="Shivaji S."/>
            <person name="Ara S."/>
            <person name="Begum Z."/>
            <person name="Srinivas T.N."/>
            <person name="Singh A."/>
            <person name="Kumar Pinnaka A."/>
        </authorList>
    </citation>
    <scope>NUCLEOTIDE SEQUENCE [LARGE SCALE GENOMIC DNA]</scope>
    <source>
        <strain evidence="11 12">AMV16</strain>
    </source>
</reference>
<dbReference type="STRING" id="1279009.ADICEAN_01465"/>
<proteinExistence type="predicted"/>
<dbReference type="EC" id="2.4.1.182" evidence="2 10"/>
<evidence type="ECO:0000256" key="2">
    <source>
        <dbReference type="ARBA" id="ARBA00012687"/>
    </source>
</evidence>
<evidence type="ECO:0000256" key="4">
    <source>
        <dbReference type="ARBA" id="ARBA00022516"/>
    </source>
</evidence>
<dbReference type="AlphaFoldDB" id="M7N7Y7"/>
<evidence type="ECO:0000256" key="1">
    <source>
        <dbReference type="ARBA" id="ARBA00002056"/>
    </source>
</evidence>
<dbReference type="InterPro" id="IPR003835">
    <property type="entry name" value="Glyco_trans_19"/>
</dbReference>
<dbReference type="GO" id="GO:0016020">
    <property type="term" value="C:membrane"/>
    <property type="evidence" value="ECO:0007669"/>
    <property type="project" value="GOC"/>
</dbReference>
<evidence type="ECO:0000313" key="11">
    <source>
        <dbReference type="EMBL" id="EMR03362.1"/>
    </source>
</evidence>
<comment type="catalytic activity">
    <reaction evidence="9">
        <text>a lipid X + a UDP-2-N,3-O-bis[(3R)-3-hydroxyacyl]-alpha-D-glucosamine = a lipid A disaccharide + UDP + H(+)</text>
        <dbReference type="Rhea" id="RHEA:67828"/>
        <dbReference type="ChEBI" id="CHEBI:15378"/>
        <dbReference type="ChEBI" id="CHEBI:58223"/>
        <dbReference type="ChEBI" id="CHEBI:137748"/>
        <dbReference type="ChEBI" id="CHEBI:176338"/>
        <dbReference type="ChEBI" id="CHEBI:176343"/>
        <dbReference type="EC" id="2.4.1.182"/>
    </reaction>
</comment>
<organism evidence="11 12">
    <name type="scientific">Cesiribacter andamanensis AMV16</name>
    <dbReference type="NCBI Taxonomy" id="1279009"/>
    <lineage>
        <taxon>Bacteria</taxon>
        <taxon>Pseudomonadati</taxon>
        <taxon>Bacteroidota</taxon>
        <taxon>Cytophagia</taxon>
        <taxon>Cytophagales</taxon>
        <taxon>Cesiribacteraceae</taxon>
        <taxon>Cesiribacter</taxon>
    </lineage>
</organism>
<evidence type="ECO:0000256" key="6">
    <source>
        <dbReference type="ARBA" id="ARBA00022676"/>
    </source>
</evidence>
<accession>M7N7Y7</accession>
<comment type="caution">
    <text evidence="11">The sequence shown here is derived from an EMBL/GenBank/DDBJ whole genome shotgun (WGS) entry which is preliminary data.</text>
</comment>